<keyword evidence="6" id="KW-0243">Dynein</keyword>
<dbReference type="PANTHER" id="PTHR22878">
    <property type="entry name" value="DYNEIN HEAVY CHAIN 6, AXONEMAL-LIKE-RELATED"/>
    <property type="match status" value="1"/>
</dbReference>
<protein>
    <submittedName>
        <fullName evidence="14">Dynein heavy chain 6, axonemal-like</fullName>
    </submittedName>
</protein>
<dbReference type="FunFam" id="3.40.50.300:FF:000063">
    <property type="entry name" value="dynein heavy chain 6, axonemal"/>
    <property type="match status" value="1"/>
</dbReference>
<dbReference type="GO" id="GO:0005874">
    <property type="term" value="C:microtubule"/>
    <property type="evidence" value="ECO:0007669"/>
    <property type="project" value="UniProtKB-KW"/>
</dbReference>
<evidence type="ECO:0000256" key="8">
    <source>
        <dbReference type="ARBA" id="ARBA00023069"/>
    </source>
</evidence>
<dbReference type="FunFam" id="1.20.140.100:FF:000004">
    <property type="entry name" value="Dynein axonemal heavy chain 6"/>
    <property type="match status" value="1"/>
</dbReference>
<name>A0A1U8DI89_ALLSI</name>
<evidence type="ECO:0000256" key="2">
    <source>
        <dbReference type="ARBA" id="ARBA00008887"/>
    </source>
</evidence>
<dbReference type="Pfam" id="PF12774">
    <property type="entry name" value="AAA_6"/>
    <property type="match status" value="1"/>
</dbReference>
<dbReference type="STRING" id="38654.A0A1U8DI89"/>
<dbReference type="InterPro" id="IPR043157">
    <property type="entry name" value="Dynein_AAA1S"/>
</dbReference>
<keyword evidence="13" id="KW-1185">Reference proteome</keyword>
<keyword evidence="5" id="KW-0547">Nucleotide-binding</keyword>
<evidence type="ECO:0000256" key="5">
    <source>
        <dbReference type="ARBA" id="ARBA00022741"/>
    </source>
</evidence>
<gene>
    <name evidence="14" type="primary">LOC106722754</name>
</gene>
<dbReference type="GeneID" id="106722754"/>
<dbReference type="RefSeq" id="XP_014380026.2">
    <property type="nucleotide sequence ID" value="XM_014524540.2"/>
</dbReference>
<dbReference type="InParanoid" id="A0A1U8DI89"/>
<evidence type="ECO:0000256" key="10">
    <source>
        <dbReference type="ARBA" id="ARBA00023273"/>
    </source>
</evidence>
<dbReference type="eggNOG" id="KOG3595">
    <property type="taxonomic scope" value="Eukaryota"/>
</dbReference>
<dbReference type="AlphaFoldDB" id="A0A1U8DI89"/>
<organism evidence="13 14">
    <name type="scientific">Alligator sinensis</name>
    <name type="common">Chinese alligator</name>
    <dbReference type="NCBI Taxonomy" id="38654"/>
    <lineage>
        <taxon>Eukaryota</taxon>
        <taxon>Metazoa</taxon>
        <taxon>Chordata</taxon>
        <taxon>Craniata</taxon>
        <taxon>Vertebrata</taxon>
        <taxon>Euteleostomi</taxon>
        <taxon>Archelosauria</taxon>
        <taxon>Archosauria</taxon>
        <taxon>Crocodylia</taxon>
        <taxon>Alligatoridae</taxon>
        <taxon>Alligatorinae</taxon>
        <taxon>Alligator</taxon>
    </lineage>
</organism>
<dbReference type="GO" id="GO:0051959">
    <property type="term" value="F:dynein light intermediate chain binding"/>
    <property type="evidence" value="ECO:0007669"/>
    <property type="project" value="InterPro"/>
</dbReference>
<evidence type="ECO:0000259" key="12">
    <source>
        <dbReference type="Pfam" id="PF12774"/>
    </source>
</evidence>
<dbReference type="GO" id="GO:0005930">
    <property type="term" value="C:axoneme"/>
    <property type="evidence" value="ECO:0007669"/>
    <property type="project" value="UniProtKB-SubCell"/>
</dbReference>
<dbReference type="FunFam" id="3.20.180.20:FF:000003">
    <property type="entry name" value="Dynein heavy chain 12, axonemal"/>
    <property type="match status" value="1"/>
</dbReference>
<evidence type="ECO:0000256" key="6">
    <source>
        <dbReference type="ARBA" id="ARBA00023017"/>
    </source>
</evidence>
<dbReference type="InterPro" id="IPR035699">
    <property type="entry name" value="AAA_6"/>
</dbReference>
<dbReference type="Proteomes" id="UP000189705">
    <property type="component" value="Unplaced"/>
</dbReference>
<dbReference type="Gene3D" id="1.10.8.710">
    <property type="match status" value="1"/>
</dbReference>
<reference evidence="14" key="1">
    <citation type="submission" date="2025-08" db="UniProtKB">
        <authorList>
            <consortium name="RefSeq"/>
        </authorList>
    </citation>
    <scope>IDENTIFICATION</scope>
</reference>
<dbReference type="SUPFAM" id="SSF52540">
    <property type="entry name" value="P-loop containing nucleoside triphosphate hydrolases"/>
    <property type="match status" value="2"/>
</dbReference>
<dbReference type="GO" id="GO:0007018">
    <property type="term" value="P:microtubule-based movement"/>
    <property type="evidence" value="ECO:0007669"/>
    <property type="project" value="InterPro"/>
</dbReference>
<evidence type="ECO:0000313" key="14">
    <source>
        <dbReference type="RefSeq" id="XP_014380026.2"/>
    </source>
</evidence>
<dbReference type="Pfam" id="PF08393">
    <property type="entry name" value="DHC_N2"/>
    <property type="match status" value="1"/>
</dbReference>
<dbReference type="InterPro" id="IPR042228">
    <property type="entry name" value="Dynein_linker_3"/>
</dbReference>
<keyword evidence="10" id="KW-0966">Cell projection</keyword>
<dbReference type="GO" id="GO:0045505">
    <property type="term" value="F:dynein intermediate chain binding"/>
    <property type="evidence" value="ECO:0007669"/>
    <property type="project" value="InterPro"/>
</dbReference>
<keyword evidence="8" id="KW-0969">Cilium</keyword>
<dbReference type="InterPro" id="IPR042222">
    <property type="entry name" value="Dynein_2_N"/>
</dbReference>
<dbReference type="InterPro" id="IPR026983">
    <property type="entry name" value="DHC"/>
</dbReference>
<evidence type="ECO:0000256" key="1">
    <source>
        <dbReference type="ARBA" id="ARBA00004430"/>
    </source>
</evidence>
<dbReference type="KEGG" id="asn:106722754"/>
<dbReference type="Gene3D" id="3.40.50.300">
    <property type="entry name" value="P-loop containing nucleotide triphosphate hydrolases"/>
    <property type="match status" value="2"/>
</dbReference>
<keyword evidence="4" id="KW-0493">Microtubule</keyword>
<comment type="subcellular location">
    <subcellularLocation>
        <location evidence="1">Cytoplasm</location>
        <location evidence="1">Cytoskeleton</location>
        <location evidence="1">Cilium axoneme</location>
    </subcellularLocation>
</comment>
<dbReference type="FunFam" id="1.10.8.710:FF:000004">
    <property type="entry name" value="Dynein axonemal heavy chain 6"/>
    <property type="match status" value="1"/>
</dbReference>
<sequence length="668" mass="75535">MIISSAEDTIAQLEDSQVTISTIKGSCYVGPIKNLVDGWDRKLNLFAHTLEEWLLCQRNWIYLEPIFHSAEIQRQLPEEATLFSQVNNKWKEIMVHTEEDPNALRAATAAGVLEMLQTNNAHLEKIQKSIEDYLEIKRMIFPRFYFLSNAELLDILAESKNPDAIQPHLVKCFANIRRLYIRRHEQNPTVVVMIRSAEEETLQVPKSVRVRGPVEQWLGNVESSMFDMVKRFVNLGIIEWNKVKFKQWFLTHPGQVVLLVALGKFCVVFNCFEGLDYKMMGKLFCGLVQSGAWCCFDEFNRIDIEVLSVIASQLQTIKAAKDSHIVRFVLEGKEIRINTTCGIFITMNQGYKGRVELPDNLKSLFRPVSMMVPDYQLIAEVMLFSGGFKSAKSLSGKLVKLYQLASNQLSQQDHYDFGMRAIKTVLVRAGEKKQELKTENNQTGLHAEEEALVIISALKETNLPKFLTEDVPLFENIMTDLFPEIVVPNTNTSRLEKAIAAATQQLCLQPWPSQIEKVIQFYNQILTRVGVMLVGPTGGGKTTVRTILETALVLLPTVHLEKKSNTDPVLQNSTKKGKVETFVINPKCVSLGELFGQTDPSTMEWSDGLLASAVRTFAKHSIKKPKKKEANTDATSEIQDCYTLNTLEQTNSSVAVRSKQATTFPYND</sequence>
<evidence type="ECO:0000313" key="13">
    <source>
        <dbReference type="Proteomes" id="UP000189705"/>
    </source>
</evidence>
<keyword evidence="3" id="KW-0963">Cytoplasm</keyword>
<dbReference type="InterPro" id="IPR027417">
    <property type="entry name" value="P-loop_NTPase"/>
</dbReference>
<evidence type="ECO:0000259" key="11">
    <source>
        <dbReference type="Pfam" id="PF08393"/>
    </source>
</evidence>
<feature type="domain" description="Dynein heavy chain linker" evidence="11">
    <location>
        <begin position="2"/>
        <end position="231"/>
    </location>
</feature>
<comment type="similarity">
    <text evidence="2">Belongs to the dynein heavy chain family.</text>
</comment>
<dbReference type="GO" id="GO:0005524">
    <property type="term" value="F:ATP binding"/>
    <property type="evidence" value="ECO:0007669"/>
    <property type="project" value="InterPro"/>
</dbReference>
<dbReference type="GO" id="GO:0030286">
    <property type="term" value="C:dynein complex"/>
    <property type="evidence" value="ECO:0007669"/>
    <property type="project" value="UniProtKB-KW"/>
</dbReference>
<keyword evidence="7" id="KW-0175">Coiled coil</keyword>
<keyword evidence="9" id="KW-0206">Cytoskeleton</keyword>
<evidence type="ECO:0000256" key="3">
    <source>
        <dbReference type="ARBA" id="ARBA00022490"/>
    </source>
</evidence>
<evidence type="ECO:0000256" key="4">
    <source>
        <dbReference type="ARBA" id="ARBA00022701"/>
    </source>
</evidence>
<accession>A0A1U8DI89</accession>
<dbReference type="InterPro" id="IPR013602">
    <property type="entry name" value="Dynein_heavy_linker"/>
</dbReference>
<feature type="domain" description="Dynein heavy chain hydrolytic ATP-binding dynein motor region" evidence="12">
    <location>
        <begin position="260"/>
        <end position="542"/>
    </location>
</feature>
<dbReference type="Gene3D" id="3.20.180.20">
    <property type="entry name" value="Dynein heavy chain, N-terminal domain 2"/>
    <property type="match status" value="1"/>
</dbReference>
<dbReference type="Gene3D" id="1.20.140.100">
    <property type="entry name" value="Dynein heavy chain, N-terminal domain 2"/>
    <property type="match status" value="1"/>
</dbReference>
<feature type="non-terminal residue" evidence="14">
    <location>
        <position position="668"/>
    </location>
</feature>
<evidence type="ECO:0000256" key="7">
    <source>
        <dbReference type="ARBA" id="ARBA00023054"/>
    </source>
</evidence>
<evidence type="ECO:0000256" key="9">
    <source>
        <dbReference type="ARBA" id="ARBA00023212"/>
    </source>
</evidence>
<proteinExistence type="inferred from homology"/>
<dbReference type="PANTHER" id="PTHR22878:SF64">
    <property type="entry name" value="DYNEIN AXONEMAL HEAVY CHAIN 14"/>
    <property type="match status" value="1"/>
</dbReference>